<organism evidence="1 2">
    <name type="scientific">Prevotella heparinolytica</name>
    <dbReference type="NCBI Taxonomy" id="28113"/>
    <lineage>
        <taxon>Bacteria</taxon>
        <taxon>Pseudomonadati</taxon>
        <taxon>Bacteroidota</taxon>
        <taxon>Bacteroidia</taxon>
        <taxon>Bacteroidales</taxon>
        <taxon>Bacteroidaceae</taxon>
        <taxon>Bacteroides</taxon>
    </lineage>
</organism>
<name>A0A4R2M1U2_9BACE</name>
<accession>A0A4R2M1U2</accession>
<proteinExistence type="predicted"/>
<comment type="caution">
    <text evidence="1">The sequence shown here is derived from an EMBL/GenBank/DDBJ whole genome shotgun (WGS) entry which is preliminary data.</text>
</comment>
<evidence type="ECO:0000313" key="1">
    <source>
        <dbReference type="EMBL" id="TCO87674.1"/>
    </source>
</evidence>
<reference evidence="1 2" key="1">
    <citation type="submission" date="2019-03" db="EMBL/GenBank/DDBJ databases">
        <title>Genomic Encyclopedia of Type Strains, Phase IV (KMG-IV): sequencing the most valuable type-strain genomes for metagenomic binning, comparative biology and taxonomic classification.</title>
        <authorList>
            <person name="Goeker M."/>
        </authorList>
    </citation>
    <scope>NUCLEOTIDE SEQUENCE [LARGE SCALE GENOMIC DNA]</scope>
    <source>
        <strain evidence="1 2">DSM 23917</strain>
    </source>
</reference>
<gene>
    <name evidence="1" type="ORF">EV202_13025</name>
</gene>
<dbReference type="Proteomes" id="UP000295600">
    <property type="component" value="Unassembled WGS sequence"/>
</dbReference>
<dbReference type="RefSeq" id="WP_131927368.1">
    <property type="nucleotide sequence ID" value="NZ_CAUSQV010000006.1"/>
</dbReference>
<evidence type="ECO:0000313" key="2">
    <source>
        <dbReference type="Proteomes" id="UP000295600"/>
    </source>
</evidence>
<sequence>MAVFEETAYGIQCDVCGDIYKNEHSGFSLWVDKNSAKEEAQEDYWLIEDGKCYCPKCFEIDEDDNVTIKNNENKHTNKSR</sequence>
<dbReference type="EMBL" id="SLXB01000030">
    <property type="protein sequence ID" value="TCO87674.1"/>
    <property type="molecule type" value="Genomic_DNA"/>
</dbReference>
<protein>
    <submittedName>
        <fullName evidence="1">Uncharacterized protein</fullName>
    </submittedName>
</protein>
<dbReference type="AlphaFoldDB" id="A0A4R2M1U2"/>